<evidence type="ECO:0000256" key="2">
    <source>
        <dbReference type="ARBA" id="ARBA00022448"/>
    </source>
</evidence>
<evidence type="ECO:0000259" key="8">
    <source>
        <dbReference type="PROSITE" id="PS50928"/>
    </source>
</evidence>
<feature type="transmembrane region" description="Helical" evidence="7">
    <location>
        <begin position="104"/>
        <end position="124"/>
    </location>
</feature>
<evidence type="ECO:0000256" key="6">
    <source>
        <dbReference type="ARBA" id="ARBA00023136"/>
    </source>
</evidence>
<keyword evidence="3" id="KW-1003">Cell membrane</keyword>
<reference evidence="9 10" key="1">
    <citation type="submission" date="2015-08" db="EMBL/GenBank/DDBJ databases">
        <authorList>
            <person name="Babu N.S."/>
            <person name="Beckwith C.J."/>
            <person name="Beseler K.G."/>
            <person name="Brison A."/>
            <person name="Carone J.V."/>
            <person name="Caskin T.P."/>
            <person name="Diamond M."/>
            <person name="Durham M.E."/>
            <person name="Foxe J.M."/>
            <person name="Go M."/>
            <person name="Henderson B.A."/>
            <person name="Jones I.B."/>
            <person name="McGettigan J.A."/>
            <person name="Micheletti S.J."/>
            <person name="Nasrallah M.E."/>
            <person name="Ortiz D."/>
            <person name="Piller C.R."/>
            <person name="Privatt S.R."/>
            <person name="Schneider S.L."/>
            <person name="Sharp S."/>
            <person name="Smith T.C."/>
            <person name="Stanton J.D."/>
            <person name="Ullery H.E."/>
            <person name="Wilson R.J."/>
            <person name="Serrano M.G."/>
            <person name="Buck G."/>
            <person name="Lee V."/>
            <person name="Wang Y."/>
            <person name="Carvalho R."/>
            <person name="Voegtly L."/>
            <person name="Shi R."/>
            <person name="Duckworth R."/>
            <person name="Johnson A."/>
            <person name="Loviza R."/>
            <person name="Walstead R."/>
            <person name="Shah Z."/>
            <person name="Kiflezghi M."/>
            <person name="Wade K."/>
            <person name="Ball S.L."/>
            <person name="Bradley K.W."/>
            <person name="Asai D.J."/>
            <person name="Bowman C.A."/>
            <person name="Russell D.A."/>
            <person name="Pope W.H."/>
            <person name="Jacobs-Sera D."/>
            <person name="Hendrix R.W."/>
            <person name="Hatfull G.F."/>
        </authorList>
    </citation>
    <scope>NUCLEOTIDE SEQUENCE [LARGE SCALE GENOMIC DNA]</scope>
    <source>
        <strain evidence="9 10">DSM 27648</strain>
    </source>
</reference>
<name>A0A0K1Q899_9BACT</name>
<dbReference type="PANTHER" id="PTHR30193">
    <property type="entry name" value="ABC TRANSPORTER PERMEASE PROTEIN"/>
    <property type="match status" value="1"/>
</dbReference>
<gene>
    <name evidence="9" type="ORF">AKJ09_08617</name>
</gene>
<proteinExistence type="inferred from homology"/>
<dbReference type="RefSeq" id="WP_240488767.1">
    <property type="nucleotide sequence ID" value="NZ_CP012333.1"/>
</dbReference>
<comment type="subcellular location">
    <subcellularLocation>
        <location evidence="1 7">Cell membrane</location>
        <topology evidence="1 7">Multi-pass membrane protein</topology>
    </subcellularLocation>
</comment>
<evidence type="ECO:0000256" key="7">
    <source>
        <dbReference type="RuleBase" id="RU363032"/>
    </source>
</evidence>
<accession>A0A0K1Q899</accession>
<dbReference type="EMBL" id="CP012333">
    <property type="protein sequence ID" value="AKV01954.1"/>
    <property type="molecule type" value="Genomic_DNA"/>
</dbReference>
<organism evidence="9 10">
    <name type="scientific">Labilithrix luteola</name>
    <dbReference type="NCBI Taxonomy" id="1391654"/>
    <lineage>
        <taxon>Bacteria</taxon>
        <taxon>Pseudomonadati</taxon>
        <taxon>Myxococcota</taxon>
        <taxon>Polyangia</taxon>
        <taxon>Polyangiales</taxon>
        <taxon>Labilitrichaceae</taxon>
        <taxon>Labilithrix</taxon>
    </lineage>
</organism>
<evidence type="ECO:0000256" key="5">
    <source>
        <dbReference type="ARBA" id="ARBA00022989"/>
    </source>
</evidence>
<protein>
    <submittedName>
        <fullName evidence="9">N-Acetyl-D-glucosamine ABC transport system, permease protein 1</fullName>
    </submittedName>
</protein>
<comment type="similarity">
    <text evidence="7">Belongs to the binding-protein-dependent transport system permease family.</text>
</comment>
<evidence type="ECO:0000256" key="1">
    <source>
        <dbReference type="ARBA" id="ARBA00004651"/>
    </source>
</evidence>
<dbReference type="GO" id="GO:0055085">
    <property type="term" value="P:transmembrane transport"/>
    <property type="evidence" value="ECO:0007669"/>
    <property type="project" value="InterPro"/>
</dbReference>
<feature type="transmembrane region" description="Helical" evidence="7">
    <location>
        <begin position="262"/>
        <end position="283"/>
    </location>
</feature>
<dbReference type="STRING" id="1391654.AKJ09_08617"/>
<keyword evidence="10" id="KW-1185">Reference proteome</keyword>
<keyword evidence="5 7" id="KW-1133">Transmembrane helix</keyword>
<dbReference type="Pfam" id="PF00528">
    <property type="entry name" value="BPD_transp_1"/>
    <property type="match status" value="1"/>
</dbReference>
<dbReference type="InterPro" id="IPR000515">
    <property type="entry name" value="MetI-like"/>
</dbReference>
<dbReference type="InterPro" id="IPR035906">
    <property type="entry name" value="MetI-like_sf"/>
</dbReference>
<keyword evidence="6 7" id="KW-0472">Membrane</keyword>
<feature type="transmembrane region" description="Helical" evidence="7">
    <location>
        <begin position="206"/>
        <end position="226"/>
    </location>
</feature>
<dbReference type="SUPFAM" id="SSF161098">
    <property type="entry name" value="MetI-like"/>
    <property type="match status" value="1"/>
</dbReference>
<dbReference type="InterPro" id="IPR051393">
    <property type="entry name" value="ABC_transporter_permease"/>
</dbReference>
<dbReference type="PANTHER" id="PTHR30193:SF37">
    <property type="entry name" value="INNER MEMBRANE ABC TRANSPORTER PERMEASE PROTEIN YCJO"/>
    <property type="match status" value="1"/>
</dbReference>
<dbReference type="AlphaFoldDB" id="A0A0K1Q899"/>
<dbReference type="Gene3D" id="1.10.3720.10">
    <property type="entry name" value="MetI-like"/>
    <property type="match status" value="1"/>
</dbReference>
<evidence type="ECO:0000313" key="9">
    <source>
        <dbReference type="EMBL" id="AKV01954.1"/>
    </source>
</evidence>
<feature type="transmembrane region" description="Helical" evidence="7">
    <location>
        <begin position="71"/>
        <end position="92"/>
    </location>
</feature>
<keyword evidence="2 7" id="KW-0813">Transport</keyword>
<evidence type="ECO:0000256" key="3">
    <source>
        <dbReference type="ARBA" id="ARBA00022475"/>
    </source>
</evidence>
<sequence>MMRPRARSHPWLMLAPSLGVWALFVFLPLGLAGYESLFSWDMLTEPTYVGGANYAALSGDGELLRILVRTLGFSALVVTGSMSLGLALALLLDRPGRLFGFVRGAIFSAYVVSWVAVALLWVLLLDPDSGIFAALLRAVGLPRIGFLTDPHTALVTLAGVTVWKITGYSLVVFLAGLRAVPKALHEAASLDGAGRFDRFRYVTWPVLKPTAAFVATTSLIVSFQAFDVVRIMTQGGPARATTLFVYAIYEQIFMNLSVGRASALAVVYFGVLAMLALLQLRAWRSQREEGGRA</sequence>
<feature type="domain" description="ABC transmembrane type-1" evidence="8">
    <location>
        <begin position="67"/>
        <end position="279"/>
    </location>
</feature>
<evidence type="ECO:0000256" key="4">
    <source>
        <dbReference type="ARBA" id="ARBA00022692"/>
    </source>
</evidence>
<dbReference type="PROSITE" id="PS50928">
    <property type="entry name" value="ABC_TM1"/>
    <property type="match status" value="1"/>
</dbReference>
<dbReference type="KEGG" id="llu:AKJ09_08617"/>
<dbReference type="CDD" id="cd06261">
    <property type="entry name" value="TM_PBP2"/>
    <property type="match status" value="1"/>
</dbReference>
<evidence type="ECO:0000313" key="10">
    <source>
        <dbReference type="Proteomes" id="UP000064967"/>
    </source>
</evidence>
<feature type="transmembrane region" description="Helical" evidence="7">
    <location>
        <begin position="154"/>
        <end position="177"/>
    </location>
</feature>
<dbReference type="GO" id="GO:0005886">
    <property type="term" value="C:plasma membrane"/>
    <property type="evidence" value="ECO:0007669"/>
    <property type="project" value="UniProtKB-SubCell"/>
</dbReference>
<dbReference type="Proteomes" id="UP000064967">
    <property type="component" value="Chromosome"/>
</dbReference>
<keyword evidence="4 7" id="KW-0812">Transmembrane</keyword>